<proteinExistence type="predicted"/>
<dbReference type="OMA" id="CSYVIHH"/>
<feature type="non-terminal residue" evidence="1">
    <location>
        <position position="1"/>
    </location>
</feature>
<dbReference type="Gramene" id="EFJ34385">
    <property type="protein sequence ID" value="EFJ34385"/>
    <property type="gene ID" value="SELMODRAFT_82324"/>
</dbReference>
<evidence type="ECO:0000313" key="2">
    <source>
        <dbReference type="Proteomes" id="UP000001514"/>
    </source>
</evidence>
<dbReference type="InterPro" id="IPR016024">
    <property type="entry name" value="ARM-type_fold"/>
</dbReference>
<dbReference type="Proteomes" id="UP000001514">
    <property type="component" value="Unassembled WGS sequence"/>
</dbReference>
<dbReference type="SUPFAM" id="SSF48371">
    <property type="entry name" value="ARM repeat"/>
    <property type="match status" value="1"/>
</dbReference>
<dbReference type="InParanoid" id="D8QZC6"/>
<name>D8QZC6_SELML</name>
<dbReference type="PANTHER" id="PTHR37743:SF1">
    <property type="entry name" value="ARM REPEAT SUPERFAMILY PROTEIN"/>
    <property type="match status" value="1"/>
</dbReference>
<accession>D8QZC6</accession>
<reference evidence="1 2" key="1">
    <citation type="journal article" date="2011" name="Science">
        <title>The Selaginella genome identifies genetic changes associated with the evolution of vascular plants.</title>
        <authorList>
            <person name="Banks J.A."/>
            <person name="Nishiyama T."/>
            <person name="Hasebe M."/>
            <person name="Bowman J.L."/>
            <person name="Gribskov M."/>
            <person name="dePamphilis C."/>
            <person name="Albert V.A."/>
            <person name="Aono N."/>
            <person name="Aoyama T."/>
            <person name="Ambrose B.A."/>
            <person name="Ashton N.W."/>
            <person name="Axtell M.J."/>
            <person name="Barker E."/>
            <person name="Barker M.S."/>
            <person name="Bennetzen J.L."/>
            <person name="Bonawitz N.D."/>
            <person name="Chapple C."/>
            <person name="Cheng C."/>
            <person name="Correa L.G."/>
            <person name="Dacre M."/>
            <person name="DeBarry J."/>
            <person name="Dreyer I."/>
            <person name="Elias M."/>
            <person name="Engstrom E.M."/>
            <person name="Estelle M."/>
            <person name="Feng L."/>
            <person name="Finet C."/>
            <person name="Floyd S.K."/>
            <person name="Frommer W.B."/>
            <person name="Fujita T."/>
            <person name="Gramzow L."/>
            <person name="Gutensohn M."/>
            <person name="Harholt J."/>
            <person name="Hattori M."/>
            <person name="Heyl A."/>
            <person name="Hirai T."/>
            <person name="Hiwatashi Y."/>
            <person name="Ishikawa M."/>
            <person name="Iwata M."/>
            <person name="Karol K.G."/>
            <person name="Koehler B."/>
            <person name="Kolukisaoglu U."/>
            <person name="Kubo M."/>
            <person name="Kurata T."/>
            <person name="Lalonde S."/>
            <person name="Li K."/>
            <person name="Li Y."/>
            <person name="Litt A."/>
            <person name="Lyons E."/>
            <person name="Manning G."/>
            <person name="Maruyama T."/>
            <person name="Michael T.P."/>
            <person name="Mikami K."/>
            <person name="Miyazaki S."/>
            <person name="Morinaga S."/>
            <person name="Murata T."/>
            <person name="Mueller-Roeber B."/>
            <person name="Nelson D.R."/>
            <person name="Obara M."/>
            <person name="Oguri Y."/>
            <person name="Olmstead R.G."/>
            <person name="Onodera N."/>
            <person name="Petersen B.L."/>
            <person name="Pils B."/>
            <person name="Prigge M."/>
            <person name="Rensing S.A."/>
            <person name="Riano-Pachon D.M."/>
            <person name="Roberts A.W."/>
            <person name="Sato Y."/>
            <person name="Scheller H.V."/>
            <person name="Schulz B."/>
            <person name="Schulz C."/>
            <person name="Shakirov E.V."/>
            <person name="Shibagaki N."/>
            <person name="Shinohara N."/>
            <person name="Shippen D.E."/>
            <person name="Soerensen I."/>
            <person name="Sotooka R."/>
            <person name="Sugimoto N."/>
            <person name="Sugita M."/>
            <person name="Sumikawa N."/>
            <person name="Tanurdzic M."/>
            <person name="Theissen G."/>
            <person name="Ulvskov P."/>
            <person name="Wakazuki S."/>
            <person name="Weng J.K."/>
            <person name="Willats W.W."/>
            <person name="Wipf D."/>
            <person name="Wolf P.G."/>
            <person name="Yang L."/>
            <person name="Zimmer A.D."/>
            <person name="Zhu Q."/>
            <person name="Mitros T."/>
            <person name="Hellsten U."/>
            <person name="Loque D."/>
            <person name="Otillar R."/>
            <person name="Salamov A."/>
            <person name="Schmutz J."/>
            <person name="Shapiro H."/>
            <person name="Lindquist E."/>
            <person name="Lucas S."/>
            <person name="Rokhsar D."/>
            <person name="Grigoriev I.V."/>
        </authorList>
    </citation>
    <scope>NUCLEOTIDE SEQUENCE [LARGE SCALE GENOMIC DNA]</scope>
</reference>
<sequence length="309" mass="33369">VLLPLVIDQLRNAMNNMDILAVKSCLYSICSSLMTRGCQNLSNDVMGQIKALLTTMLLWPTNSEEVQKAQHGCIDSFAFMIRAEFNTSMIQMIDKGTKDGRSSFHSNYRFADEGNKVERVINVVMSCLQNRPYAIATLCGTSPADFCGSVSIQDASCVAAPVSFRVCMANVLISSSSKITASSHDAFLSEVIPVVSALLKSESESIVRAACVQVLFSAVCNLKEAASLPAYAKTLLHISLDSLNNDKAADEERLAGVKLLAALLVHESILKEVGSSLVNALQVLSRVSRADPLPEVRKLCEQLLSCVSS</sequence>
<dbReference type="eggNOG" id="ENOG502QPPS">
    <property type="taxonomic scope" value="Eukaryota"/>
</dbReference>
<evidence type="ECO:0000313" key="1">
    <source>
        <dbReference type="EMBL" id="EFJ34385.1"/>
    </source>
</evidence>
<organism evidence="2">
    <name type="scientific">Selaginella moellendorffii</name>
    <name type="common">Spikemoss</name>
    <dbReference type="NCBI Taxonomy" id="88036"/>
    <lineage>
        <taxon>Eukaryota</taxon>
        <taxon>Viridiplantae</taxon>
        <taxon>Streptophyta</taxon>
        <taxon>Embryophyta</taxon>
        <taxon>Tracheophyta</taxon>
        <taxon>Lycopodiopsida</taxon>
        <taxon>Selaginellales</taxon>
        <taxon>Selaginellaceae</taxon>
        <taxon>Selaginella</taxon>
    </lineage>
</organism>
<protein>
    <submittedName>
        <fullName evidence="1">Uncharacterized protein</fullName>
    </submittedName>
</protein>
<keyword evidence="2" id="KW-1185">Reference proteome</keyword>
<gene>
    <name evidence="1" type="ORF">SELMODRAFT_82324</name>
</gene>
<dbReference type="EMBL" id="GL377569">
    <property type="protein sequence ID" value="EFJ34385.1"/>
    <property type="molecule type" value="Genomic_DNA"/>
</dbReference>
<dbReference type="AlphaFoldDB" id="D8QZC6"/>
<dbReference type="KEGG" id="smo:SELMODRAFT_82324"/>
<dbReference type="HOGENOM" id="CLU_974561_0_0_1"/>
<dbReference type="PANTHER" id="PTHR37743">
    <property type="entry name" value="ARM REPEAT SUPERFAMILY PROTEIN"/>
    <property type="match status" value="1"/>
</dbReference>